<reference evidence="5 6" key="1">
    <citation type="submission" date="2018-12" db="EMBL/GenBank/DDBJ databases">
        <authorList>
            <person name="Yu L."/>
        </authorList>
    </citation>
    <scope>NUCLEOTIDE SEQUENCE [LARGE SCALE GENOMIC DNA]</scope>
    <source>
        <strain evidence="5 6">11S</strain>
    </source>
</reference>
<dbReference type="SUPFAM" id="SSF51735">
    <property type="entry name" value="NAD(P)-binding Rossmann-fold domains"/>
    <property type="match status" value="1"/>
</dbReference>
<evidence type="ECO:0000313" key="5">
    <source>
        <dbReference type="EMBL" id="RTQ99363.1"/>
    </source>
</evidence>
<gene>
    <name evidence="5" type="ORF">EKG36_17575</name>
</gene>
<comment type="caution">
    <text evidence="5">The sequence shown here is derived from an EMBL/GenBank/DDBJ whole genome shotgun (WGS) entry which is preliminary data.</text>
</comment>
<feature type="transmembrane region" description="Helical" evidence="2">
    <location>
        <begin position="55"/>
        <end position="75"/>
    </location>
</feature>
<keyword evidence="2" id="KW-1133">Transmembrane helix</keyword>
<proteinExistence type="predicted"/>
<keyword evidence="2" id="KW-0472">Membrane</keyword>
<evidence type="ECO:0000259" key="3">
    <source>
        <dbReference type="Pfam" id="PF02254"/>
    </source>
</evidence>
<evidence type="ECO:0000256" key="2">
    <source>
        <dbReference type="SAM" id="Phobius"/>
    </source>
</evidence>
<keyword evidence="6" id="KW-1185">Reference proteome</keyword>
<keyword evidence="2" id="KW-0812">Transmembrane</keyword>
<dbReference type="Pfam" id="PF07885">
    <property type="entry name" value="Ion_trans_2"/>
    <property type="match status" value="1"/>
</dbReference>
<feature type="domain" description="Potassium channel" evidence="4">
    <location>
        <begin position="64"/>
        <end position="135"/>
    </location>
</feature>
<dbReference type="InterPro" id="IPR003148">
    <property type="entry name" value="RCK_N"/>
</dbReference>
<dbReference type="Gene3D" id="1.10.287.70">
    <property type="match status" value="1"/>
</dbReference>
<dbReference type="InterPro" id="IPR050721">
    <property type="entry name" value="Trk_Ktr_HKT_K-transport"/>
</dbReference>
<comment type="subcellular location">
    <subcellularLocation>
        <location evidence="1">Cell membrane</location>
        <topology evidence="1">Multi-pass membrane protein</topology>
    </subcellularLocation>
</comment>
<dbReference type="OrthoDB" id="9813518at2"/>
<dbReference type="Pfam" id="PF02254">
    <property type="entry name" value="TrkA_N"/>
    <property type="match status" value="1"/>
</dbReference>
<accession>A0A431UZP1</accession>
<dbReference type="EMBL" id="RXNS01000020">
    <property type="protein sequence ID" value="RTQ99363.1"/>
    <property type="molecule type" value="Genomic_DNA"/>
</dbReference>
<dbReference type="Proteomes" id="UP000267400">
    <property type="component" value="Unassembled WGS sequence"/>
</dbReference>
<dbReference type="GO" id="GO:0034220">
    <property type="term" value="P:monoatomic ion transmembrane transport"/>
    <property type="evidence" value="ECO:0007669"/>
    <property type="project" value="UniProtKB-KW"/>
</dbReference>
<dbReference type="InterPro" id="IPR036291">
    <property type="entry name" value="NAD(P)-bd_dom_sf"/>
</dbReference>
<evidence type="ECO:0000259" key="4">
    <source>
        <dbReference type="Pfam" id="PF07885"/>
    </source>
</evidence>
<sequence>MTVPVRATSPVAGVRMWSEWPRPVDVRGRRGESHGEHMYLLKRISTALIRGIADMGWGLLGLLLIAYLMLAYAGLSVTGEQALVASPTGFLYYMIVTVSTVGYGDSSPVTPAGQLMVALFIIPAGIGLFATLLGKASASVISQFTKRLYGEQSIMQQDHIVIVGFNAYTESLVAQVREEAREGQLLALCVDDAAPAKNPFLEQGVEYFRAATLSDESLYERASVKEAALVVVDVEDDSETNLVCMHLAAIVAERCIITAYVKNQMVGRLLETHCPKVNVIPSLHQKMLVKAAIDPGSEEVLRQLVDVDQAQTQYSTRLDGVTGSLRVDRLAARLRARCRAALIAIRQAGELHPTLNPDDDVQVHPGDEVFYIASRRIGVAEMAGHLAGEEPDAP</sequence>
<evidence type="ECO:0000313" key="6">
    <source>
        <dbReference type="Proteomes" id="UP000267400"/>
    </source>
</evidence>
<feature type="transmembrane region" description="Helical" evidence="2">
    <location>
        <begin position="115"/>
        <end position="134"/>
    </location>
</feature>
<feature type="domain" description="RCK N-terminal" evidence="3">
    <location>
        <begin position="160"/>
        <end position="271"/>
    </location>
</feature>
<organism evidence="5 6">
    <name type="scientific">Halomonas nitroreducens</name>
    <dbReference type="NCBI Taxonomy" id="447425"/>
    <lineage>
        <taxon>Bacteria</taxon>
        <taxon>Pseudomonadati</taxon>
        <taxon>Pseudomonadota</taxon>
        <taxon>Gammaproteobacteria</taxon>
        <taxon>Oceanospirillales</taxon>
        <taxon>Halomonadaceae</taxon>
        <taxon>Halomonas</taxon>
    </lineage>
</organism>
<dbReference type="PANTHER" id="PTHR43833">
    <property type="entry name" value="POTASSIUM CHANNEL PROTEIN 2-RELATED-RELATED"/>
    <property type="match status" value="1"/>
</dbReference>
<dbReference type="GO" id="GO:0005886">
    <property type="term" value="C:plasma membrane"/>
    <property type="evidence" value="ECO:0007669"/>
    <property type="project" value="UniProtKB-SubCell"/>
</dbReference>
<dbReference type="InterPro" id="IPR013099">
    <property type="entry name" value="K_chnl_dom"/>
</dbReference>
<dbReference type="PANTHER" id="PTHR43833:SF9">
    <property type="entry name" value="POTASSIUM CHANNEL PROTEIN YUGO-RELATED"/>
    <property type="match status" value="1"/>
</dbReference>
<evidence type="ECO:0000256" key="1">
    <source>
        <dbReference type="ARBA" id="ARBA00004651"/>
    </source>
</evidence>
<dbReference type="GO" id="GO:0006813">
    <property type="term" value="P:potassium ion transport"/>
    <property type="evidence" value="ECO:0007669"/>
    <property type="project" value="InterPro"/>
</dbReference>
<name>A0A431UZP1_9GAMM</name>
<keyword evidence="5" id="KW-0813">Transport</keyword>
<keyword evidence="5" id="KW-0406">Ion transport</keyword>
<feature type="transmembrane region" description="Helical" evidence="2">
    <location>
        <begin position="82"/>
        <end position="103"/>
    </location>
</feature>
<protein>
    <submittedName>
        <fullName evidence="5">Potassium channel protein</fullName>
    </submittedName>
</protein>
<dbReference type="AlphaFoldDB" id="A0A431UZP1"/>
<keyword evidence="5" id="KW-0407">Ion channel</keyword>
<dbReference type="SUPFAM" id="SSF81324">
    <property type="entry name" value="Voltage-gated potassium channels"/>
    <property type="match status" value="1"/>
</dbReference>
<dbReference type="Gene3D" id="3.40.50.720">
    <property type="entry name" value="NAD(P)-binding Rossmann-like Domain"/>
    <property type="match status" value="1"/>
</dbReference>